<gene>
    <name evidence="3" type="ORF">AC578_9133</name>
</gene>
<accession>A0A139HV11</accession>
<keyword evidence="4" id="KW-1185">Reference proteome</keyword>
<feature type="compositionally biased region" description="Basic and acidic residues" evidence="1">
    <location>
        <begin position="1"/>
        <end position="19"/>
    </location>
</feature>
<feature type="compositionally biased region" description="Basic and acidic residues" evidence="1">
    <location>
        <begin position="50"/>
        <end position="63"/>
    </location>
</feature>
<keyword evidence="2" id="KW-0812">Transmembrane</keyword>
<dbReference type="Proteomes" id="UP000070133">
    <property type="component" value="Unassembled WGS sequence"/>
</dbReference>
<feature type="region of interest" description="Disordered" evidence="1">
    <location>
        <begin position="1"/>
        <end position="83"/>
    </location>
</feature>
<keyword evidence="2" id="KW-1133">Transmembrane helix</keyword>
<evidence type="ECO:0000313" key="4">
    <source>
        <dbReference type="Proteomes" id="UP000070133"/>
    </source>
</evidence>
<dbReference type="EMBL" id="LFZN01000007">
    <property type="protein sequence ID" value="KXT06288.1"/>
    <property type="molecule type" value="Genomic_DNA"/>
</dbReference>
<evidence type="ECO:0000313" key="3">
    <source>
        <dbReference type="EMBL" id="KXT06288.1"/>
    </source>
</evidence>
<dbReference type="STRING" id="321146.A0A139HV11"/>
<reference evidence="3 4" key="1">
    <citation type="submission" date="2015-07" db="EMBL/GenBank/DDBJ databases">
        <title>Comparative genomics of the Sigatoka disease complex on banana suggests a link between parallel evolutionary changes in Pseudocercospora fijiensis and Pseudocercospora eumusae and increased virulence on the banana host.</title>
        <authorList>
            <person name="Chang T.-C."/>
            <person name="Salvucci A."/>
            <person name="Crous P.W."/>
            <person name="Stergiopoulos I."/>
        </authorList>
    </citation>
    <scope>NUCLEOTIDE SEQUENCE [LARGE SCALE GENOMIC DNA]</scope>
    <source>
        <strain evidence="3 4">CBS 114824</strain>
    </source>
</reference>
<protein>
    <submittedName>
        <fullName evidence="3">Uncharacterized protein</fullName>
    </submittedName>
</protein>
<dbReference type="AlphaFoldDB" id="A0A139HV11"/>
<proteinExistence type="predicted"/>
<dbReference type="OrthoDB" id="3942482at2759"/>
<evidence type="ECO:0000256" key="1">
    <source>
        <dbReference type="SAM" id="MobiDB-lite"/>
    </source>
</evidence>
<keyword evidence="2" id="KW-0472">Membrane</keyword>
<comment type="caution">
    <text evidence="3">The sequence shown here is derived from an EMBL/GenBank/DDBJ whole genome shotgun (WGS) entry which is preliminary data.</text>
</comment>
<evidence type="ECO:0000256" key="2">
    <source>
        <dbReference type="SAM" id="Phobius"/>
    </source>
</evidence>
<feature type="transmembrane region" description="Helical" evidence="2">
    <location>
        <begin position="104"/>
        <end position="128"/>
    </location>
</feature>
<organism evidence="3 4">
    <name type="scientific">Pseudocercospora eumusae</name>
    <dbReference type="NCBI Taxonomy" id="321146"/>
    <lineage>
        <taxon>Eukaryota</taxon>
        <taxon>Fungi</taxon>
        <taxon>Dikarya</taxon>
        <taxon>Ascomycota</taxon>
        <taxon>Pezizomycotina</taxon>
        <taxon>Dothideomycetes</taxon>
        <taxon>Dothideomycetidae</taxon>
        <taxon>Mycosphaerellales</taxon>
        <taxon>Mycosphaerellaceae</taxon>
        <taxon>Pseudocercospora</taxon>
    </lineage>
</organism>
<feature type="compositionally biased region" description="Pro residues" evidence="1">
    <location>
        <begin position="72"/>
        <end position="82"/>
    </location>
</feature>
<name>A0A139HV11_9PEZI</name>
<sequence>MHFKETFEKSLNDNMHDNDDGQPGRAPPTEATDADMDIKKKGYSSPQPDVQDHELSEKKDHPPRFSTLFGPTPAPTPQPPPREYVREYYPEPKRKSGVFIPMPLFIIFAIILFFESTILFAYTVIGLYNNAPSRLFPWAGAGVASTTAVCEHHQPPSIVNAPNFIVPGQGQAQGTEIITQFVTISPTQTSTSTSTSSSSIDTAAAITDIAGILGSLKSSTTSSKSGKVAIVTVAPERSTATSIKLITEDASGNVVSAQPTPTVTATTLFKS</sequence>